<feature type="signal peptide" evidence="1">
    <location>
        <begin position="1"/>
        <end position="22"/>
    </location>
</feature>
<name>A0A380C791_SPHSI</name>
<evidence type="ECO:0000256" key="1">
    <source>
        <dbReference type="SAM" id="SignalP"/>
    </source>
</evidence>
<dbReference type="AlphaFoldDB" id="A0A380C791"/>
<dbReference type="EMBL" id="UGYW01000002">
    <property type="protein sequence ID" value="SUJ14203.1"/>
    <property type="molecule type" value="Genomic_DNA"/>
</dbReference>
<dbReference type="RefSeq" id="WP_115170244.1">
    <property type="nucleotide sequence ID" value="NZ_UGYW01000002.1"/>
</dbReference>
<dbReference type="Proteomes" id="UP000254893">
    <property type="component" value="Unassembled WGS sequence"/>
</dbReference>
<dbReference type="Pfam" id="PF12771">
    <property type="entry name" value="SusD-like_2"/>
    <property type="match status" value="1"/>
</dbReference>
<dbReference type="InterPro" id="IPR041662">
    <property type="entry name" value="SusD-like_2"/>
</dbReference>
<dbReference type="InterPro" id="IPR011990">
    <property type="entry name" value="TPR-like_helical_dom_sf"/>
</dbReference>
<proteinExistence type="predicted"/>
<evidence type="ECO:0000313" key="2">
    <source>
        <dbReference type="EMBL" id="SUJ14203.1"/>
    </source>
</evidence>
<protein>
    <submittedName>
        <fullName evidence="2">Starch-binding associating with outer membrane</fullName>
    </submittedName>
</protein>
<dbReference type="Gene3D" id="1.25.40.390">
    <property type="match status" value="1"/>
</dbReference>
<dbReference type="SUPFAM" id="SSF48452">
    <property type="entry name" value="TPR-like"/>
    <property type="match status" value="1"/>
</dbReference>
<feature type="chain" id="PRO_5017012464" evidence="1">
    <location>
        <begin position="23"/>
        <end position="503"/>
    </location>
</feature>
<dbReference type="PROSITE" id="PS51257">
    <property type="entry name" value="PROKAR_LIPOPROTEIN"/>
    <property type="match status" value="1"/>
</dbReference>
<gene>
    <name evidence="2" type="ORF">NCTC11388_02366</name>
</gene>
<accession>A0A380C791</accession>
<evidence type="ECO:0000313" key="3">
    <source>
        <dbReference type="Proteomes" id="UP000254893"/>
    </source>
</evidence>
<keyword evidence="1" id="KW-0732">Signal</keyword>
<reference evidence="2 3" key="1">
    <citation type="submission" date="2018-06" db="EMBL/GenBank/DDBJ databases">
        <authorList>
            <consortium name="Pathogen Informatics"/>
            <person name="Doyle S."/>
        </authorList>
    </citation>
    <scope>NUCLEOTIDE SEQUENCE [LARGE SCALE GENOMIC DNA]</scope>
    <source>
        <strain evidence="2 3">NCTC11388</strain>
    </source>
</reference>
<organism evidence="2 3">
    <name type="scientific">Sphingobacterium spiritivorum</name>
    <name type="common">Flavobacterium spiritivorum</name>
    <dbReference type="NCBI Taxonomy" id="258"/>
    <lineage>
        <taxon>Bacteria</taxon>
        <taxon>Pseudomonadati</taxon>
        <taxon>Bacteroidota</taxon>
        <taxon>Sphingobacteriia</taxon>
        <taxon>Sphingobacteriales</taxon>
        <taxon>Sphingobacteriaceae</taxon>
        <taxon>Sphingobacterium</taxon>
    </lineage>
</organism>
<sequence length="503" mass="55788">MKYNIIKIGLLAFVSITLTACSDFLDVNVNPNSPIKENLSLNAKLPAALVTTAANEAIQLNQIGGLWGGYWGTSNEGVSSFTSLKTYNGPAIRDTRDGVPVWESNYNNLLYYKEILDQANTEDAKFYSGIAKIMMAYHFFILVDFYNNVPFDEALKGSAVLHPSYESGKDVYTKSINLITEGIQEIKVASLLPTNDDVLFKGDKVKWAKFGNTLKLRALLRQSEVSAQATYITQEIAKIVQEGSGFLLENASVNPGYLNTATKMNPFYETFYRNNAGVAVANYANIRPTQYLISKYKEFNDPRLAQNYTSVAGDYKGVIFGNNTIANEFAAATTSAFKGPTENANQPAGIVKSFNQVSMIISLAEANFLQAEAMERGWISGVASQLYQSGIQASFNYLFNVNNYNIQSYINQNNVSYATATNKMERIITQKWLALNSINNIQAWNDFRRLGFPNFPNSVSSPTAGAYPLRFMYPETEVNTNNQNVVAQGEIGVLSSKVWWDAN</sequence>